<dbReference type="STRING" id="1122185.N792_03275"/>
<comment type="caution">
    <text evidence="3">The sequence shown here is derived from an EMBL/GenBank/DDBJ whole genome shotgun (WGS) entry which is preliminary data.</text>
</comment>
<dbReference type="GO" id="GO:0008984">
    <property type="term" value="F:protein-glutamate methylesterase activity"/>
    <property type="evidence" value="ECO:0007669"/>
    <property type="project" value="InterPro"/>
</dbReference>
<dbReference type="GO" id="GO:0000156">
    <property type="term" value="F:phosphorelay response regulator activity"/>
    <property type="evidence" value="ECO:0007669"/>
    <property type="project" value="InterPro"/>
</dbReference>
<dbReference type="SUPFAM" id="SSF52738">
    <property type="entry name" value="Methylesterase CheB, C-terminal domain"/>
    <property type="match status" value="1"/>
</dbReference>
<dbReference type="Gene3D" id="3.40.50.180">
    <property type="entry name" value="Methylesterase CheB, C-terminal domain"/>
    <property type="match status" value="1"/>
</dbReference>
<comment type="caution">
    <text evidence="1">Lacks conserved residue(s) required for the propagation of feature annotation.</text>
</comment>
<gene>
    <name evidence="3" type="ORF">N792_03275</name>
</gene>
<dbReference type="EMBL" id="AVPS01000011">
    <property type="protein sequence ID" value="KGM50835.1"/>
    <property type="molecule type" value="Genomic_DNA"/>
</dbReference>
<dbReference type="Proteomes" id="UP000030017">
    <property type="component" value="Unassembled WGS sequence"/>
</dbReference>
<sequence length="211" mass="21757">MTTLDNDDARSRFQRDISDLEVRISGLSLVDDLPATAPVQTSGAVLVLAGLGGPDAVRQLLGAIPDGFPRPVLVQQRLDGGRYDKLVAQMQRATTVPVRLAEPGQYAHAGVIYILPAAVGVDIGDTGIRFNQGGELLTALPSSDSAVLLLSGSDPAQVDAVLRHGWAGALIAGQAADGCYDAAAPNALAARGGDTGSAAELAQRLAERWPA</sequence>
<name>A0A0A0EKM8_9GAMM</name>
<dbReference type="GO" id="GO:0006935">
    <property type="term" value="P:chemotaxis"/>
    <property type="evidence" value="ECO:0007669"/>
    <property type="project" value="InterPro"/>
</dbReference>
<proteinExistence type="predicted"/>
<dbReference type="eggNOG" id="COG2201">
    <property type="taxonomic scope" value="Bacteria"/>
</dbReference>
<evidence type="ECO:0000313" key="4">
    <source>
        <dbReference type="Proteomes" id="UP000030017"/>
    </source>
</evidence>
<organism evidence="3 4">
    <name type="scientific">Lysobacter concretionis Ko07 = DSM 16239</name>
    <dbReference type="NCBI Taxonomy" id="1122185"/>
    <lineage>
        <taxon>Bacteria</taxon>
        <taxon>Pseudomonadati</taxon>
        <taxon>Pseudomonadota</taxon>
        <taxon>Gammaproteobacteria</taxon>
        <taxon>Lysobacterales</taxon>
        <taxon>Lysobacteraceae</taxon>
        <taxon>Novilysobacter</taxon>
    </lineage>
</organism>
<evidence type="ECO:0000313" key="3">
    <source>
        <dbReference type="EMBL" id="KGM50835.1"/>
    </source>
</evidence>
<evidence type="ECO:0000259" key="2">
    <source>
        <dbReference type="PROSITE" id="PS50122"/>
    </source>
</evidence>
<dbReference type="PROSITE" id="PS50122">
    <property type="entry name" value="CHEB"/>
    <property type="match status" value="1"/>
</dbReference>
<dbReference type="Pfam" id="PF01339">
    <property type="entry name" value="CheB_methylest"/>
    <property type="match status" value="1"/>
</dbReference>
<feature type="domain" description="CheB-type methylesterase" evidence="2">
    <location>
        <begin position="38"/>
        <end position="144"/>
    </location>
</feature>
<evidence type="ECO:0000256" key="1">
    <source>
        <dbReference type="PROSITE-ProRule" id="PRU00050"/>
    </source>
</evidence>
<accession>A0A0A0EKM8</accession>
<protein>
    <recommendedName>
        <fullName evidence="2">CheB-type methylesterase domain-containing protein</fullName>
    </recommendedName>
</protein>
<reference evidence="3 4" key="1">
    <citation type="submission" date="2013-08" db="EMBL/GenBank/DDBJ databases">
        <title>Genome sequencing of Lysobacter.</title>
        <authorList>
            <person name="Zhang S."/>
            <person name="Wang G."/>
        </authorList>
    </citation>
    <scope>NUCLEOTIDE SEQUENCE [LARGE SCALE GENOMIC DNA]</scope>
    <source>
        <strain evidence="3 4">Ko07</strain>
    </source>
</reference>
<dbReference type="GO" id="GO:0005737">
    <property type="term" value="C:cytoplasm"/>
    <property type="evidence" value="ECO:0007669"/>
    <property type="project" value="InterPro"/>
</dbReference>
<dbReference type="InterPro" id="IPR000673">
    <property type="entry name" value="Sig_transdc_resp-reg_Me-estase"/>
</dbReference>
<keyword evidence="4" id="KW-1185">Reference proteome</keyword>
<dbReference type="InterPro" id="IPR035909">
    <property type="entry name" value="CheB_C"/>
</dbReference>
<dbReference type="AlphaFoldDB" id="A0A0A0EKM8"/>